<protein>
    <recommendedName>
        <fullName evidence="3">Tumor suppressor candidate 2</fullName>
    </recommendedName>
</protein>
<dbReference type="EMBL" id="CAWYQH010000079">
    <property type="protein sequence ID" value="CAK8681131.1"/>
    <property type="molecule type" value="Genomic_DNA"/>
</dbReference>
<proteinExistence type="predicted"/>
<dbReference type="PANTHER" id="PTHR15453:SF8">
    <property type="entry name" value="TUMOR SUPPRESSOR CANDIDATE 2"/>
    <property type="match status" value="1"/>
</dbReference>
<gene>
    <name evidence="1" type="ORF">CVLEPA_LOCUS11366</name>
</gene>
<name>A0ABP0FNF5_CLALP</name>
<evidence type="ECO:0000313" key="2">
    <source>
        <dbReference type="Proteomes" id="UP001642483"/>
    </source>
</evidence>
<reference evidence="1 2" key="1">
    <citation type="submission" date="2024-02" db="EMBL/GenBank/DDBJ databases">
        <authorList>
            <person name="Daric V."/>
            <person name="Darras S."/>
        </authorList>
    </citation>
    <scope>NUCLEOTIDE SEQUENCE [LARGE SCALE GENOMIC DNA]</scope>
</reference>
<dbReference type="InterPro" id="IPR029393">
    <property type="entry name" value="FUS1"/>
</dbReference>
<comment type="caution">
    <text evidence="1">The sequence shown here is derived from an EMBL/GenBank/DDBJ whole genome shotgun (WGS) entry which is preliminary data.</text>
</comment>
<accession>A0ABP0FNF5</accession>
<evidence type="ECO:0000313" key="1">
    <source>
        <dbReference type="EMBL" id="CAK8681131.1"/>
    </source>
</evidence>
<sequence length="110" mass="12053">MGSQTGKLLKKGVDYFTGSSNDNAEGSGSIDKQSALAAFKGAPFVYTHSSSLYFDEDGHLAHEFYRETVVKGTNGKVKFKRITKGLKKQGEVKLSIPRLNVDFPVVMYEG</sequence>
<keyword evidence="2" id="KW-1185">Reference proteome</keyword>
<organism evidence="1 2">
    <name type="scientific">Clavelina lepadiformis</name>
    <name type="common">Light-bulb sea squirt</name>
    <name type="synonym">Ascidia lepadiformis</name>
    <dbReference type="NCBI Taxonomy" id="159417"/>
    <lineage>
        <taxon>Eukaryota</taxon>
        <taxon>Metazoa</taxon>
        <taxon>Chordata</taxon>
        <taxon>Tunicata</taxon>
        <taxon>Ascidiacea</taxon>
        <taxon>Aplousobranchia</taxon>
        <taxon>Clavelinidae</taxon>
        <taxon>Clavelina</taxon>
    </lineage>
</organism>
<dbReference type="Pfam" id="PF15000">
    <property type="entry name" value="TUSC2"/>
    <property type="match status" value="1"/>
</dbReference>
<evidence type="ECO:0008006" key="3">
    <source>
        <dbReference type="Google" id="ProtNLM"/>
    </source>
</evidence>
<dbReference type="Proteomes" id="UP001642483">
    <property type="component" value="Unassembled WGS sequence"/>
</dbReference>
<dbReference type="PANTHER" id="PTHR15453">
    <property type="entry name" value="TUMOR SUPPRESSOR CANDIDATE 2"/>
    <property type="match status" value="1"/>
</dbReference>